<dbReference type="InterPro" id="IPR043539">
    <property type="entry name" value="Grb2-like"/>
</dbReference>
<dbReference type="SUPFAM" id="SSF50044">
    <property type="entry name" value="SH3-domain"/>
    <property type="match status" value="1"/>
</dbReference>
<protein>
    <recommendedName>
        <fullName evidence="4">SH3 domain-containing protein</fullName>
    </recommendedName>
</protein>
<dbReference type="PRINTS" id="PR00452">
    <property type="entry name" value="SH3DOMAIN"/>
</dbReference>
<dbReference type="PROSITE" id="PS50002">
    <property type="entry name" value="SH3"/>
    <property type="match status" value="1"/>
</dbReference>
<sequence>MGRGLFQHVFHRRHKSKKEEEPAAEPRKRYHHWLTHKRTADADEERMRQSVATNKIEPWFGRVFSPHTEQATALYTFSAQTDQEVSFKKGDTLTVEFNQSEEWLEATNVATEKTGFIPANYISLEPNIVDVLDAWQDIPRLEAEWKLLMSALPPGTFILRPSSCKLCILP</sequence>
<dbReference type="Proteomes" id="UP000281553">
    <property type="component" value="Unassembled WGS sequence"/>
</dbReference>
<dbReference type="CDD" id="cd00174">
    <property type="entry name" value="SH3"/>
    <property type="match status" value="1"/>
</dbReference>
<dbReference type="InterPro" id="IPR036028">
    <property type="entry name" value="SH3-like_dom_sf"/>
</dbReference>
<dbReference type="InterPro" id="IPR036860">
    <property type="entry name" value="SH2_dom_sf"/>
</dbReference>
<dbReference type="SMART" id="SM00326">
    <property type="entry name" value="SH3"/>
    <property type="match status" value="1"/>
</dbReference>
<reference evidence="5 6" key="1">
    <citation type="submission" date="2018-11" db="EMBL/GenBank/DDBJ databases">
        <authorList>
            <consortium name="Pathogen Informatics"/>
        </authorList>
    </citation>
    <scope>NUCLEOTIDE SEQUENCE [LARGE SCALE GENOMIC DNA]</scope>
</reference>
<name>A0A3P7M0C9_DIBLA</name>
<evidence type="ECO:0000256" key="3">
    <source>
        <dbReference type="PROSITE-ProRule" id="PRU00192"/>
    </source>
</evidence>
<feature type="domain" description="SH3" evidence="4">
    <location>
        <begin position="66"/>
        <end position="127"/>
    </location>
</feature>
<evidence type="ECO:0000313" key="6">
    <source>
        <dbReference type="Proteomes" id="UP000281553"/>
    </source>
</evidence>
<dbReference type="Pfam" id="PF00018">
    <property type="entry name" value="SH3_1"/>
    <property type="match status" value="1"/>
</dbReference>
<evidence type="ECO:0000313" key="5">
    <source>
        <dbReference type="EMBL" id="VDN15808.1"/>
    </source>
</evidence>
<dbReference type="OrthoDB" id="6282324at2759"/>
<dbReference type="InterPro" id="IPR001452">
    <property type="entry name" value="SH3_domain"/>
</dbReference>
<keyword evidence="2" id="KW-0727">SH2 domain</keyword>
<organism evidence="5 6">
    <name type="scientific">Dibothriocephalus latus</name>
    <name type="common">Fish tapeworm</name>
    <name type="synonym">Diphyllobothrium latum</name>
    <dbReference type="NCBI Taxonomy" id="60516"/>
    <lineage>
        <taxon>Eukaryota</taxon>
        <taxon>Metazoa</taxon>
        <taxon>Spiralia</taxon>
        <taxon>Lophotrochozoa</taxon>
        <taxon>Platyhelminthes</taxon>
        <taxon>Cestoda</taxon>
        <taxon>Eucestoda</taxon>
        <taxon>Diphyllobothriidea</taxon>
        <taxon>Diphyllobothriidae</taxon>
        <taxon>Dibothriocephalus</taxon>
    </lineage>
</organism>
<dbReference type="SUPFAM" id="SSF55550">
    <property type="entry name" value="SH2 domain"/>
    <property type="match status" value="1"/>
</dbReference>
<keyword evidence="1 3" id="KW-0728">SH3 domain</keyword>
<proteinExistence type="predicted"/>
<accession>A0A3P7M0C9</accession>
<gene>
    <name evidence="5" type="ORF">DILT_LOCUS11639</name>
</gene>
<dbReference type="EMBL" id="UYRU01063693">
    <property type="protein sequence ID" value="VDN15808.1"/>
    <property type="molecule type" value="Genomic_DNA"/>
</dbReference>
<evidence type="ECO:0000259" key="4">
    <source>
        <dbReference type="PROSITE" id="PS50002"/>
    </source>
</evidence>
<dbReference type="PANTHER" id="PTHR46037">
    <property type="entry name" value="PROTEIN ENHANCER OF SEVENLESS 2B"/>
    <property type="match status" value="1"/>
</dbReference>
<evidence type="ECO:0000256" key="2">
    <source>
        <dbReference type="ARBA" id="ARBA00022999"/>
    </source>
</evidence>
<evidence type="ECO:0000256" key="1">
    <source>
        <dbReference type="ARBA" id="ARBA00022443"/>
    </source>
</evidence>
<dbReference type="AlphaFoldDB" id="A0A3P7M0C9"/>
<keyword evidence="6" id="KW-1185">Reference proteome</keyword>
<dbReference type="Gene3D" id="2.30.30.40">
    <property type="entry name" value="SH3 Domains"/>
    <property type="match status" value="1"/>
</dbReference>